<dbReference type="PANTHER" id="PTHR13096">
    <property type="entry name" value="MINA53 MYC INDUCED NUCLEAR ANTIGEN"/>
    <property type="match status" value="1"/>
</dbReference>
<dbReference type="Proteomes" id="UP000322165">
    <property type="component" value="Unassembled WGS sequence"/>
</dbReference>
<name>A0A5B2ZFY7_9GAMM</name>
<dbReference type="PROSITE" id="PS51184">
    <property type="entry name" value="JMJC"/>
    <property type="match status" value="1"/>
</dbReference>
<keyword evidence="8" id="KW-1185">Reference proteome</keyword>
<keyword evidence="5" id="KW-0408">Iron</keyword>
<protein>
    <submittedName>
        <fullName evidence="7">Cupin domain-containing protein</fullName>
    </submittedName>
</protein>
<dbReference type="InterPro" id="IPR003347">
    <property type="entry name" value="JmjC_dom"/>
</dbReference>
<keyword evidence="4" id="KW-0560">Oxidoreductase</keyword>
<comment type="caution">
    <text evidence="7">The sequence shown here is derived from an EMBL/GenBank/DDBJ whole genome shotgun (WGS) entry which is preliminary data.</text>
</comment>
<dbReference type="Gene3D" id="2.60.120.650">
    <property type="entry name" value="Cupin"/>
    <property type="match status" value="1"/>
</dbReference>
<evidence type="ECO:0000256" key="4">
    <source>
        <dbReference type="ARBA" id="ARBA00023002"/>
    </source>
</evidence>
<feature type="domain" description="JmjC" evidence="6">
    <location>
        <begin position="107"/>
        <end position="235"/>
    </location>
</feature>
<comment type="cofactor">
    <cofactor evidence="1">
        <name>Fe(2+)</name>
        <dbReference type="ChEBI" id="CHEBI:29033"/>
    </cofactor>
</comment>
<dbReference type="RefSeq" id="WP_149859343.1">
    <property type="nucleotide sequence ID" value="NZ_VUOD01000001.1"/>
</dbReference>
<keyword evidence="2" id="KW-0479">Metal-binding</keyword>
<dbReference type="InterPro" id="IPR046799">
    <property type="entry name" value="ROXA-like_wH"/>
</dbReference>
<dbReference type="PANTHER" id="PTHR13096:SF8">
    <property type="entry name" value="RIBOSOMAL OXYGENASE 1"/>
    <property type="match status" value="1"/>
</dbReference>
<dbReference type="Pfam" id="PF08007">
    <property type="entry name" value="JmjC_2"/>
    <property type="match status" value="1"/>
</dbReference>
<evidence type="ECO:0000313" key="8">
    <source>
        <dbReference type="Proteomes" id="UP000322165"/>
    </source>
</evidence>
<evidence type="ECO:0000259" key="6">
    <source>
        <dbReference type="PROSITE" id="PS51184"/>
    </source>
</evidence>
<dbReference type="Pfam" id="PF20514">
    <property type="entry name" value="WHD_ROXA"/>
    <property type="match status" value="1"/>
</dbReference>
<evidence type="ECO:0000256" key="1">
    <source>
        <dbReference type="ARBA" id="ARBA00001954"/>
    </source>
</evidence>
<dbReference type="InterPro" id="IPR039994">
    <property type="entry name" value="NO66-like"/>
</dbReference>
<proteinExistence type="predicted"/>
<organism evidence="7 8">
    <name type="scientific">Arenimonas fontis</name>
    <dbReference type="NCBI Taxonomy" id="2608255"/>
    <lineage>
        <taxon>Bacteria</taxon>
        <taxon>Pseudomonadati</taxon>
        <taxon>Pseudomonadota</taxon>
        <taxon>Gammaproteobacteria</taxon>
        <taxon>Lysobacterales</taxon>
        <taxon>Lysobacteraceae</taxon>
        <taxon>Arenimonas</taxon>
    </lineage>
</organism>
<keyword evidence="3" id="KW-0223">Dioxygenase</keyword>
<dbReference type="SMART" id="SM00558">
    <property type="entry name" value="JmjC"/>
    <property type="match status" value="1"/>
</dbReference>
<reference evidence="7 8" key="1">
    <citation type="submission" date="2019-09" db="EMBL/GenBank/DDBJ databases">
        <title>Arenimonas chukotkensis sp. nov., a bacterium isolated from Chukotka hot spring, Arctic region, Russia.</title>
        <authorList>
            <person name="Zayulina K.S."/>
            <person name="Prokofeva M.I."/>
            <person name="Elcheninov A.G."/>
            <person name="Novikov A."/>
            <person name="Kochetkova T.V."/>
            <person name="Kublanov I.V."/>
        </authorList>
    </citation>
    <scope>NUCLEOTIDE SEQUENCE [LARGE SCALE GENOMIC DNA]</scope>
    <source>
        <strain evidence="7 8">3729k</strain>
    </source>
</reference>
<reference evidence="7 8" key="2">
    <citation type="submission" date="2019-09" db="EMBL/GenBank/DDBJ databases">
        <authorList>
            <person name="Mazur A."/>
        </authorList>
    </citation>
    <scope>NUCLEOTIDE SEQUENCE [LARGE SCALE GENOMIC DNA]</scope>
    <source>
        <strain evidence="7 8">3729k</strain>
    </source>
</reference>
<dbReference type="SUPFAM" id="SSF51197">
    <property type="entry name" value="Clavaminate synthase-like"/>
    <property type="match status" value="1"/>
</dbReference>
<evidence type="ECO:0000256" key="3">
    <source>
        <dbReference type="ARBA" id="ARBA00022964"/>
    </source>
</evidence>
<evidence type="ECO:0000313" key="7">
    <source>
        <dbReference type="EMBL" id="KAA2286124.1"/>
    </source>
</evidence>
<gene>
    <name evidence="7" type="ORF">F0415_01065</name>
</gene>
<dbReference type="AlphaFoldDB" id="A0A5B2ZFY7"/>
<dbReference type="Gene3D" id="3.40.366.30">
    <property type="entry name" value="50S ribosomal protein L16 arginine hydroxylase, Chain A, Domain 2"/>
    <property type="match status" value="1"/>
</dbReference>
<dbReference type="GO" id="GO:0046872">
    <property type="term" value="F:metal ion binding"/>
    <property type="evidence" value="ECO:0007669"/>
    <property type="project" value="UniProtKB-KW"/>
</dbReference>
<evidence type="ECO:0000256" key="5">
    <source>
        <dbReference type="ARBA" id="ARBA00023004"/>
    </source>
</evidence>
<evidence type="ECO:0000256" key="2">
    <source>
        <dbReference type="ARBA" id="ARBA00022723"/>
    </source>
</evidence>
<accession>A0A5B2ZFY7</accession>
<sequence length="396" mass="44130">MKKLPVEVEGSARRPLGMPAARFLRDYWQKRPLLIRNAFPGFVSPITPEDLAGLACEQAVLSRIVVHHRRGDRWELRNGPFDEAVFPAMPQRDWTLLVQDVDKWDLDVRALLAYFRFLPAWRLDDIMVSFAAPGGSVGAHVDQYDVFLLQAQGRRRWQIDTRPDAPRGFRPDAELKLLRHFEPDHDWVLAPGDMLYLPPNLPHHGVAVDACLTFSVGMRAPSRAELLLDLAEALAAALPEEDRYADPDLEPPADPFEIDAAALARVRAALSGMAAPDGATLADWFGRFITRYRSGGEIPPSRRAPTFDRVLASLERGGRLLRHPQARYAWARTGRRARLFANGLGFDMGLRSARSLAAADELEAATVAALDAAAQKALASLVARGHYVLRPPPRRR</sequence>
<dbReference type="EMBL" id="VUOD01000001">
    <property type="protein sequence ID" value="KAA2286124.1"/>
    <property type="molecule type" value="Genomic_DNA"/>
</dbReference>
<dbReference type="GO" id="GO:0016706">
    <property type="term" value="F:2-oxoglutarate-dependent dioxygenase activity"/>
    <property type="evidence" value="ECO:0007669"/>
    <property type="project" value="TreeGrafter"/>
</dbReference>